<reference evidence="9 10" key="1">
    <citation type="journal article" date="2014" name="Nature">
        <title>An environmental bacterial taxon with a large and distinct metabolic repertoire.</title>
        <authorList>
            <person name="Wilson M.C."/>
            <person name="Mori T."/>
            <person name="Ruckert C."/>
            <person name="Uria A.R."/>
            <person name="Helf M.J."/>
            <person name="Takada K."/>
            <person name="Gernert C."/>
            <person name="Steffens U.A."/>
            <person name="Heycke N."/>
            <person name="Schmitt S."/>
            <person name="Rinke C."/>
            <person name="Helfrich E.J."/>
            <person name="Brachmann A.O."/>
            <person name="Gurgui C."/>
            <person name="Wakimoto T."/>
            <person name="Kracht M."/>
            <person name="Crusemann M."/>
            <person name="Hentschel U."/>
            <person name="Abe I."/>
            <person name="Matsunaga S."/>
            <person name="Kalinowski J."/>
            <person name="Takeyama H."/>
            <person name="Piel J."/>
        </authorList>
    </citation>
    <scope>NUCLEOTIDE SEQUENCE [LARGE SCALE GENOMIC DNA]</scope>
    <source>
        <strain evidence="10">TSY2</strain>
    </source>
</reference>
<keyword evidence="4" id="KW-0547">Nucleotide-binding</keyword>
<organism evidence="9 10">
    <name type="scientific">Candidatus Entotheonella gemina</name>
    <dbReference type="NCBI Taxonomy" id="1429439"/>
    <lineage>
        <taxon>Bacteria</taxon>
        <taxon>Pseudomonadati</taxon>
        <taxon>Nitrospinota/Tectimicrobiota group</taxon>
        <taxon>Candidatus Tectimicrobiota</taxon>
        <taxon>Candidatus Entotheonellia</taxon>
        <taxon>Candidatus Entotheonellales</taxon>
        <taxon>Candidatus Entotheonellaceae</taxon>
        <taxon>Candidatus Entotheonella</taxon>
    </lineage>
</organism>
<dbReference type="InterPro" id="IPR050089">
    <property type="entry name" value="SAICAR_synthetase"/>
</dbReference>
<evidence type="ECO:0000313" key="9">
    <source>
        <dbReference type="EMBL" id="ETX08167.1"/>
    </source>
</evidence>
<evidence type="ECO:0000256" key="7">
    <source>
        <dbReference type="ARBA" id="ARBA00048475"/>
    </source>
</evidence>
<dbReference type="PATRIC" id="fig|1429439.4.peg.1192"/>
<dbReference type="UniPathway" id="UPA00074">
    <property type="reaction ID" value="UER00131"/>
</dbReference>
<evidence type="ECO:0000256" key="2">
    <source>
        <dbReference type="ARBA" id="ARBA00012217"/>
    </source>
</evidence>
<keyword evidence="5" id="KW-0658">Purine biosynthesis</keyword>
<comment type="catalytic activity">
    <reaction evidence="7">
        <text>5-amino-1-(5-phospho-D-ribosyl)imidazole-4-carboxylate + L-aspartate + ATP = (2S)-2-[5-amino-1-(5-phospho-beta-D-ribosyl)imidazole-4-carboxamido]succinate + ADP + phosphate + 2 H(+)</text>
        <dbReference type="Rhea" id="RHEA:22628"/>
        <dbReference type="ChEBI" id="CHEBI:15378"/>
        <dbReference type="ChEBI" id="CHEBI:29991"/>
        <dbReference type="ChEBI" id="CHEBI:30616"/>
        <dbReference type="ChEBI" id="CHEBI:43474"/>
        <dbReference type="ChEBI" id="CHEBI:58443"/>
        <dbReference type="ChEBI" id="CHEBI:77657"/>
        <dbReference type="ChEBI" id="CHEBI:456216"/>
        <dbReference type="EC" id="6.3.2.6"/>
    </reaction>
</comment>
<dbReference type="EC" id="6.3.2.6" evidence="2"/>
<comment type="pathway">
    <text evidence="1">Purine metabolism; IMP biosynthesis via de novo pathway; 5-amino-1-(5-phospho-D-ribosyl)imidazole-4-carboxamide from 5-amino-1-(5-phospho-D-ribosyl)imidazole-4-carboxylate: step 1/2.</text>
</comment>
<evidence type="ECO:0000256" key="1">
    <source>
        <dbReference type="ARBA" id="ARBA00004672"/>
    </source>
</evidence>
<dbReference type="InterPro" id="IPR028923">
    <property type="entry name" value="SAICAR_synt/ADE2_N"/>
</dbReference>
<dbReference type="PANTHER" id="PTHR43599:SF3">
    <property type="entry name" value="SI:DKEY-6E2.2"/>
    <property type="match status" value="1"/>
</dbReference>
<dbReference type="PANTHER" id="PTHR43599">
    <property type="entry name" value="MULTIFUNCTIONAL PROTEIN ADE2"/>
    <property type="match status" value="1"/>
</dbReference>
<feature type="domain" description="SAICAR synthetase/ADE2 N-terminal" evidence="8">
    <location>
        <begin position="7"/>
        <end position="107"/>
    </location>
</feature>
<comment type="caution">
    <text evidence="9">The sequence shown here is derived from an EMBL/GenBank/DDBJ whole genome shotgun (WGS) entry which is preliminary data.</text>
</comment>
<gene>
    <name evidence="9" type="ORF">ETSY2_06935</name>
</gene>
<name>W4MET6_9BACT</name>
<keyword evidence="6" id="KW-0067">ATP-binding</keyword>
<dbReference type="Pfam" id="PF01259">
    <property type="entry name" value="SAICAR_synt"/>
    <property type="match status" value="2"/>
</dbReference>
<feature type="domain" description="SAICAR synthetase/ADE2 N-terminal" evidence="8">
    <location>
        <begin position="213"/>
        <end position="282"/>
    </location>
</feature>
<dbReference type="AlphaFoldDB" id="W4MET6"/>
<dbReference type="Proteomes" id="UP000019140">
    <property type="component" value="Unassembled WGS sequence"/>
</dbReference>
<dbReference type="GO" id="GO:0004639">
    <property type="term" value="F:phosphoribosylaminoimidazolesuccinocarboxamide synthase activity"/>
    <property type="evidence" value="ECO:0007669"/>
    <property type="project" value="UniProtKB-EC"/>
</dbReference>
<dbReference type="EMBL" id="AZHX01000283">
    <property type="protein sequence ID" value="ETX08167.1"/>
    <property type="molecule type" value="Genomic_DNA"/>
</dbReference>
<dbReference type="Gene3D" id="3.30.470.20">
    <property type="entry name" value="ATP-grasp fold, B domain"/>
    <property type="match status" value="2"/>
</dbReference>
<protein>
    <recommendedName>
        <fullName evidence="2">phosphoribosylaminoimidazolesuccinocarboxamide synthase</fullName>
        <ecNumber evidence="2">6.3.2.6</ecNumber>
    </recommendedName>
</protein>
<keyword evidence="3" id="KW-0436">Ligase</keyword>
<keyword evidence="10" id="KW-1185">Reference proteome</keyword>
<sequence>MAEGQIIIEGKTKRIVAGPRDGTVLMETKDELTGGDAAKRATIEGIAKHKTAQCANVFSLLNQSGIPTAFLERLDDTTLLHYECDMLPIELVMRRYAWGSFLQREPQYKQASGAPFRFDEVRCELFHKYTVVMPPNVEHPVQIDEGEARDRFLKDGEWADGVYTDPYIHIVDGASTWALHPAKVPFKAGQALMEIEPVLSDEEVASIKNDLMLPCFRALEEALSRVETQHGPIALADIKIEAGRQKADGKLVIADVIDNDSWRIWPGGDPSKQLDKQNFRDGHPLSEVSDNYALVAELTRAFTA</sequence>
<evidence type="ECO:0000256" key="3">
    <source>
        <dbReference type="ARBA" id="ARBA00022598"/>
    </source>
</evidence>
<dbReference type="Gene3D" id="3.30.200.20">
    <property type="entry name" value="Phosphorylase Kinase, domain 1"/>
    <property type="match status" value="1"/>
</dbReference>
<evidence type="ECO:0000256" key="6">
    <source>
        <dbReference type="ARBA" id="ARBA00022840"/>
    </source>
</evidence>
<evidence type="ECO:0000256" key="5">
    <source>
        <dbReference type="ARBA" id="ARBA00022755"/>
    </source>
</evidence>
<dbReference type="GO" id="GO:0006189">
    <property type="term" value="P:'de novo' IMP biosynthetic process"/>
    <property type="evidence" value="ECO:0007669"/>
    <property type="project" value="UniProtKB-UniPathway"/>
</dbReference>
<evidence type="ECO:0000259" key="8">
    <source>
        <dbReference type="Pfam" id="PF01259"/>
    </source>
</evidence>
<dbReference type="GO" id="GO:0005524">
    <property type="term" value="F:ATP binding"/>
    <property type="evidence" value="ECO:0007669"/>
    <property type="project" value="UniProtKB-KW"/>
</dbReference>
<proteinExistence type="predicted"/>
<dbReference type="HOGENOM" id="CLU_061495_1_1_7"/>
<evidence type="ECO:0000313" key="10">
    <source>
        <dbReference type="Proteomes" id="UP000019140"/>
    </source>
</evidence>
<evidence type="ECO:0000256" key="4">
    <source>
        <dbReference type="ARBA" id="ARBA00022741"/>
    </source>
</evidence>
<dbReference type="SUPFAM" id="SSF56104">
    <property type="entry name" value="SAICAR synthase-like"/>
    <property type="match status" value="1"/>
</dbReference>
<accession>W4MET6</accession>